<keyword evidence="2" id="KW-1185">Reference proteome</keyword>
<reference evidence="1 2" key="1">
    <citation type="submission" date="2022-08" db="EMBL/GenBank/DDBJ databases">
        <title>Taxonomy of Curtobacterium flaccumfaciens.</title>
        <authorList>
            <person name="Osdaghi E."/>
            <person name="Taghavi S.M."/>
            <person name="Hamidizade M."/>
            <person name="Abachi H."/>
            <person name="Fazliarab A."/>
            <person name="Baeyen S."/>
            <person name="Portier P."/>
            <person name="Van Vaerenbergh J."/>
            <person name="Jacques M.-A."/>
        </authorList>
    </citation>
    <scope>NUCLEOTIDE SEQUENCE [LARGE SCALE GENOMIC DNA]</scope>
    <source>
        <strain evidence="1 2">LMG8786T</strain>
    </source>
</reference>
<dbReference type="Proteomes" id="UP001652264">
    <property type="component" value="Unassembled WGS sequence"/>
</dbReference>
<dbReference type="RefSeq" id="WP_141861752.1">
    <property type="nucleotide sequence ID" value="NZ_BMNV01000004.1"/>
</dbReference>
<name>A0ABT2HDL9_9MICO</name>
<dbReference type="GeneID" id="95324271"/>
<gene>
    <name evidence="1" type="ORF">NYQ28_02100</name>
</gene>
<protein>
    <submittedName>
        <fullName evidence="1">Uncharacterized protein</fullName>
    </submittedName>
</protein>
<accession>A0ABT2HDL9</accession>
<proteinExistence type="predicted"/>
<dbReference type="EMBL" id="JANVAD010000001">
    <property type="protein sequence ID" value="MCS6521355.1"/>
    <property type="molecule type" value="Genomic_DNA"/>
</dbReference>
<organism evidence="1 2">
    <name type="scientific">Curtobacterium citreum</name>
    <dbReference type="NCBI Taxonomy" id="2036"/>
    <lineage>
        <taxon>Bacteria</taxon>
        <taxon>Bacillati</taxon>
        <taxon>Actinomycetota</taxon>
        <taxon>Actinomycetes</taxon>
        <taxon>Micrococcales</taxon>
        <taxon>Microbacteriaceae</taxon>
        <taxon>Curtobacterium</taxon>
    </lineage>
</organism>
<evidence type="ECO:0000313" key="1">
    <source>
        <dbReference type="EMBL" id="MCS6521355.1"/>
    </source>
</evidence>
<comment type="caution">
    <text evidence="1">The sequence shown here is derived from an EMBL/GenBank/DDBJ whole genome shotgun (WGS) entry which is preliminary data.</text>
</comment>
<sequence>MRELKTLTGRTVIVVTAETALEGVVESATRTCVTLVDARAVDGPTPVPVDGSVLVPTSRIAYVQVVPA</sequence>
<evidence type="ECO:0000313" key="2">
    <source>
        <dbReference type="Proteomes" id="UP001652264"/>
    </source>
</evidence>